<evidence type="ECO:0000313" key="2">
    <source>
        <dbReference type="Proteomes" id="UP001501147"/>
    </source>
</evidence>
<reference evidence="2" key="1">
    <citation type="journal article" date="2019" name="Int. J. Syst. Evol. Microbiol.">
        <title>The Global Catalogue of Microorganisms (GCM) 10K type strain sequencing project: providing services to taxonomists for standard genome sequencing and annotation.</title>
        <authorList>
            <consortium name="The Broad Institute Genomics Platform"/>
            <consortium name="The Broad Institute Genome Sequencing Center for Infectious Disease"/>
            <person name="Wu L."/>
            <person name="Ma J."/>
        </authorList>
    </citation>
    <scope>NUCLEOTIDE SEQUENCE [LARGE SCALE GENOMIC DNA]</scope>
    <source>
        <strain evidence="2">JCM 18324</strain>
    </source>
</reference>
<keyword evidence="2" id="KW-1185">Reference proteome</keyword>
<accession>A0ABP9B4I5</accession>
<dbReference type="RefSeq" id="WP_345615475.1">
    <property type="nucleotide sequence ID" value="NZ_BAABJV010000016.1"/>
</dbReference>
<dbReference type="GO" id="GO:0016787">
    <property type="term" value="F:hydrolase activity"/>
    <property type="evidence" value="ECO:0007669"/>
    <property type="project" value="UniProtKB-KW"/>
</dbReference>
<sequence length="436" mass="45102">MTGVGVQPYREIVFDADGDVLGPGPEPVPEDTTDLVVLAHGWQNSPAVARALTAAFLAPFPKSAAQAPGARLAYAGVRWPAMRFGDEPIPDVAPPAPGAQPAGPGLDPSTREVLASLHPGHHATVRRLAALLDERPESRAAVGEFGRLARQLAAAPTGSLESPFAEDLPHEEQGPPALFFEEPLGLCERLAAALEESADGAGPGRADTAPRTARGGLAPVWRGAKELLRQTTYYAVKRRAGAVGELGLGPLLGRLARSAPGVRVHLVGHSHGARLVAFALRGLPEGAENVGSVTLLQGAFSHYAFADGLPHAPHSPGVLASVQERVDGPVVACFSRHDSALGVFYPLASGLAGQPPSAAGTDPRWWAMGHDGIRAVPGAVRVSLDQALGGRLPRRGCVSVDAARVVRRGGPPAGAHSDICHEELARLVLAAGRVGV</sequence>
<dbReference type="SUPFAM" id="SSF53474">
    <property type="entry name" value="alpha/beta-Hydrolases"/>
    <property type="match status" value="1"/>
</dbReference>
<evidence type="ECO:0000313" key="1">
    <source>
        <dbReference type="EMBL" id="GAA4790305.1"/>
    </source>
</evidence>
<name>A0ABP9B4I5_9ACTN</name>
<dbReference type="Proteomes" id="UP001501147">
    <property type="component" value="Unassembled WGS sequence"/>
</dbReference>
<dbReference type="EMBL" id="BAABJV010000016">
    <property type="protein sequence ID" value="GAA4790305.1"/>
    <property type="molecule type" value="Genomic_DNA"/>
</dbReference>
<dbReference type="InterPro" id="IPR029058">
    <property type="entry name" value="AB_hydrolase_fold"/>
</dbReference>
<keyword evidence="1" id="KW-0378">Hydrolase</keyword>
<comment type="caution">
    <text evidence="1">The sequence shown here is derived from an EMBL/GenBank/DDBJ whole genome shotgun (WGS) entry which is preliminary data.</text>
</comment>
<gene>
    <name evidence="1" type="ORF">GCM10023329_47460</name>
</gene>
<proteinExistence type="predicted"/>
<protein>
    <submittedName>
        <fullName evidence="1">Alpha/beta hydrolase</fullName>
    </submittedName>
</protein>
<organism evidence="1 2">
    <name type="scientific">Streptomyces sanyensis</name>
    <dbReference type="NCBI Taxonomy" id="568869"/>
    <lineage>
        <taxon>Bacteria</taxon>
        <taxon>Bacillati</taxon>
        <taxon>Actinomycetota</taxon>
        <taxon>Actinomycetes</taxon>
        <taxon>Kitasatosporales</taxon>
        <taxon>Streptomycetaceae</taxon>
        <taxon>Streptomyces</taxon>
    </lineage>
</organism>